<reference evidence="8 9" key="1">
    <citation type="journal article" date="2019" name="Nat. Ecol. Evol.">
        <title>Megaphylogeny resolves global patterns of mushroom evolution.</title>
        <authorList>
            <person name="Varga T."/>
            <person name="Krizsan K."/>
            <person name="Foldi C."/>
            <person name="Dima B."/>
            <person name="Sanchez-Garcia M."/>
            <person name="Sanchez-Ramirez S."/>
            <person name="Szollosi G.J."/>
            <person name="Szarkandi J.G."/>
            <person name="Papp V."/>
            <person name="Albert L."/>
            <person name="Andreopoulos W."/>
            <person name="Angelini C."/>
            <person name="Antonin V."/>
            <person name="Barry K.W."/>
            <person name="Bougher N.L."/>
            <person name="Buchanan P."/>
            <person name="Buyck B."/>
            <person name="Bense V."/>
            <person name="Catcheside P."/>
            <person name="Chovatia M."/>
            <person name="Cooper J."/>
            <person name="Damon W."/>
            <person name="Desjardin D."/>
            <person name="Finy P."/>
            <person name="Geml J."/>
            <person name="Haridas S."/>
            <person name="Hughes K."/>
            <person name="Justo A."/>
            <person name="Karasinski D."/>
            <person name="Kautmanova I."/>
            <person name="Kiss B."/>
            <person name="Kocsube S."/>
            <person name="Kotiranta H."/>
            <person name="LaButti K.M."/>
            <person name="Lechner B.E."/>
            <person name="Liimatainen K."/>
            <person name="Lipzen A."/>
            <person name="Lukacs Z."/>
            <person name="Mihaltcheva S."/>
            <person name="Morgado L.N."/>
            <person name="Niskanen T."/>
            <person name="Noordeloos M.E."/>
            <person name="Ohm R.A."/>
            <person name="Ortiz-Santana B."/>
            <person name="Ovrebo C."/>
            <person name="Racz N."/>
            <person name="Riley R."/>
            <person name="Savchenko A."/>
            <person name="Shiryaev A."/>
            <person name="Soop K."/>
            <person name="Spirin V."/>
            <person name="Szebenyi C."/>
            <person name="Tomsovsky M."/>
            <person name="Tulloss R.E."/>
            <person name="Uehling J."/>
            <person name="Grigoriev I.V."/>
            <person name="Vagvolgyi C."/>
            <person name="Papp T."/>
            <person name="Martin F.M."/>
            <person name="Miettinen O."/>
            <person name="Hibbett D.S."/>
            <person name="Nagy L.G."/>
        </authorList>
    </citation>
    <scope>NUCLEOTIDE SEQUENCE [LARGE SCALE GENOMIC DNA]</scope>
    <source>
        <strain evidence="8 9">CBS 166.37</strain>
    </source>
</reference>
<dbReference type="InterPro" id="IPR011011">
    <property type="entry name" value="Znf_FYVE_PHD"/>
</dbReference>
<dbReference type="InterPro" id="IPR000306">
    <property type="entry name" value="Znf_FYVE"/>
</dbReference>
<feature type="region of interest" description="Disordered" evidence="5">
    <location>
        <begin position="149"/>
        <end position="346"/>
    </location>
</feature>
<dbReference type="SUPFAM" id="SSF57903">
    <property type="entry name" value="FYVE/PHD zinc finger"/>
    <property type="match status" value="1"/>
</dbReference>
<proteinExistence type="predicted"/>
<evidence type="ECO:0000259" key="7">
    <source>
        <dbReference type="PROSITE" id="PS50178"/>
    </source>
</evidence>
<evidence type="ECO:0000256" key="1">
    <source>
        <dbReference type="ARBA" id="ARBA00022723"/>
    </source>
</evidence>
<feature type="compositionally biased region" description="Low complexity" evidence="5">
    <location>
        <begin position="222"/>
        <end position="236"/>
    </location>
</feature>
<dbReference type="SMART" id="SM00064">
    <property type="entry name" value="FYVE"/>
    <property type="match status" value="1"/>
</dbReference>
<dbReference type="Proteomes" id="UP000308652">
    <property type="component" value="Unassembled WGS sequence"/>
</dbReference>
<dbReference type="PROSITE" id="PS50178">
    <property type="entry name" value="ZF_FYVE"/>
    <property type="match status" value="1"/>
</dbReference>
<dbReference type="GO" id="GO:0008270">
    <property type="term" value="F:zinc ion binding"/>
    <property type="evidence" value="ECO:0007669"/>
    <property type="project" value="UniProtKB-KW"/>
</dbReference>
<dbReference type="AlphaFoldDB" id="A0A5C3LQ94"/>
<dbReference type="InterPro" id="IPR017455">
    <property type="entry name" value="Znf_FYVE-rel"/>
</dbReference>
<feature type="compositionally biased region" description="Pro residues" evidence="5">
    <location>
        <begin position="284"/>
        <end position="301"/>
    </location>
</feature>
<feature type="compositionally biased region" description="Polar residues" evidence="5">
    <location>
        <begin position="310"/>
        <end position="320"/>
    </location>
</feature>
<feature type="domain" description="FYVE-type" evidence="7">
    <location>
        <begin position="27"/>
        <end position="85"/>
    </location>
</feature>
<feature type="compositionally biased region" description="Pro residues" evidence="5">
    <location>
        <begin position="442"/>
        <end position="455"/>
    </location>
</feature>
<dbReference type="CDD" id="cd00065">
    <property type="entry name" value="FYVE_like_SF"/>
    <property type="match status" value="1"/>
</dbReference>
<feature type="compositionally biased region" description="Low complexity" evidence="5">
    <location>
        <begin position="1"/>
        <end position="11"/>
    </location>
</feature>
<keyword evidence="1" id="KW-0479">Metal-binding</keyword>
<dbReference type="SMART" id="SM00184">
    <property type="entry name" value="RING"/>
    <property type="match status" value="1"/>
</dbReference>
<accession>A0A5C3LQ94</accession>
<dbReference type="EMBL" id="ML213631">
    <property type="protein sequence ID" value="TFK34483.1"/>
    <property type="molecule type" value="Genomic_DNA"/>
</dbReference>
<gene>
    <name evidence="8" type="ORF">BDQ12DRAFT_656895</name>
</gene>
<evidence type="ECO:0008006" key="10">
    <source>
        <dbReference type="Google" id="ProtNLM"/>
    </source>
</evidence>
<evidence type="ECO:0000313" key="8">
    <source>
        <dbReference type="EMBL" id="TFK34483.1"/>
    </source>
</evidence>
<feature type="compositionally biased region" description="Pro residues" evidence="5">
    <location>
        <begin position="207"/>
        <end position="221"/>
    </location>
</feature>
<keyword evidence="3" id="KW-0862">Zinc</keyword>
<dbReference type="STRING" id="68775.A0A5C3LQ94"/>
<feature type="compositionally biased region" description="Low complexity" evidence="5">
    <location>
        <begin position="456"/>
        <end position="476"/>
    </location>
</feature>
<dbReference type="SUPFAM" id="SSF57850">
    <property type="entry name" value="RING/U-box"/>
    <property type="match status" value="1"/>
</dbReference>
<evidence type="ECO:0000259" key="6">
    <source>
        <dbReference type="PROSITE" id="PS50089"/>
    </source>
</evidence>
<evidence type="ECO:0000256" key="2">
    <source>
        <dbReference type="ARBA" id="ARBA00022771"/>
    </source>
</evidence>
<dbReference type="Gene3D" id="3.30.40.10">
    <property type="entry name" value="Zinc/RING finger domain, C3HC4 (zinc finger)"/>
    <property type="match status" value="2"/>
</dbReference>
<feature type="compositionally biased region" description="Low complexity" evidence="5">
    <location>
        <begin position="243"/>
        <end position="283"/>
    </location>
</feature>
<dbReference type="Pfam" id="PF13920">
    <property type="entry name" value="zf-C3HC4_3"/>
    <property type="match status" value="1"/>
</dbReference>
<sequence>MADPGRGLPLLSGPPPPTDGTHTEIACRKCNKEFNVIFTRSRKCNHCGFSYCHSCSDYQSLMPRGGMDTGYDSVHVCGFCIELLTITAGGRSYLKAQPLSKLKKYTTAYNIKLDAAVEKDDLIDAIMNARGSNGCLPPSNESYYRKYSVPNKVTSTRPRGLFSRSAQSSNTPPQPPPRPPTQPAYNFPRPDLAPDHPPPAGSHYQYQPPPGPPPPLRPQPQPQYHAQPQQNHYQAPRQPPPQQSQYYQAPPGSPPHQQHQQQYHHYFPPPQQQYGGYQHYHTQAPPPVPPQASRPTQPQPNHPYGRPTAARSSQNLNTHQPTPPPRPRTASAAAPTPPPRPTPSLNELVNMSREQISALGIGVLKNILFTNHVSAGMVLEKEELVKKVVVLVDSERVERERQRMAEEQERIELEEMQRERAEARERERLQREERERAAAAPASPPQTSSPPPTESTPPESDSSSIPVASTPPKAAAPTPPLAPKAQVMASHLERTGLCVICQDEEANIAIVDCGHLAMCRGCSDMVMASSRECPLCRTRIVTEQRLLRIFKT</sequence>
<organism evidence="8 9">
    <name type="scientific">Crucibulum laeve</name>
    <dbReference type="NCBI Taxonomy" id="68775"/>
    <lineage>
        <taxon>Eukaryota</taxon>
        <taxon>Fungi</taxon>
        <taxon>Dikarya</taxon>
        <taxon>Basidiomycota</taxon>
        <taxon>Agaricomycotina</taxon>
        <taxon>Agaricomycetes</taxon>
        <taxon>Agaricomycetidae</taxon>
        <taxon>Agaricales</taxon>
        <taxon>Agaricineae</taxon>
        <taxon>Nidulariaceae</taxon>
        <taxon>Crucibulum</taxon>
    </lineage>
</organism>
<protein>
    <recommendedName>
        <fullName evidence="10">RING-type domain-containing protein</fullName>
    </recommendedName>
</protein>
<name>A0A5C3LQ94_9AGAR</name>
<dbReference type="Pfam" id="PF01363">
    <property type="entry name" value="FYVE"/>
    <property type="match status" value="1"/>
</dbReference>
<evidence type="ECO:0000256" key="5">
    <source>
        <dbReference type="SAM" id="MobiDB-lite"/>
    </source>
</evidence>
<feature type="compositionally biased region" description="Basic and acidic residues" evidence="5">
    <location>
        <begin position="415"/>
        <end position="437"/>
    </location>
</feature>
<keyword evidence="9" id="KW-1185">Reference proteome</keyword>
<dbReference type="InterPro" id="IPR001841">
    <property type="entry name" value="Znf_RING"/>
</dbReference>
<evidence type="ECO:0000313" key="9">
    <source>
        <dbReference type="Proteomes" id="UP000308652"/>
    </source>
</evidence>
<feature type="region of interest" description="Disordered" evidence="5">
    <location>
        <begin position="1"/>
        <end position="21"/>
    </location>
</feature>
<dbReference type="InterPro" id="IPR013083">
    <property type="entry name" value="Znf_RING/FYVE/PHD"/>
</dbReference>
<evidence type="ECO:0000256" key="4">
    <source>
        <dbReference type="PROSITE-ProRule" id="PRU00175"/>
    </source>
</evidence>
<dbReference type="PROSITE" id="PS50089">
    <property type="entry name" value="ZF_RING_2"/>
    <property type="match status" value="1"/>
</dbReference>
<dbReference type="PANTHER" id="PTHR14879:SF5">
    <property type="entry name" value="RING-TYPE DOMAIN-CONTAINING PROTEIN"/>
    <property type="match status" value="1"/>
</dbReference>
<dbReference type="OrthoDB" id="3045089at2759"/>
<dbReference type="PANTHER" id="PTHR14879">
    <property type="entry name" value="CASPASE REGULATOR, RING FINGER DOMAIN-CONTAINING"/>
    <property type="match status" value="1"/>
</dbReference>
<dbReference type="InterPro" id="IPR051728">
    <property type="entry name" value="RING-FYVE_E3_ubiquitin-ligase"/>
</dbReference>
<feature type="domain" description="RING-type" evidence="6">
    <location>
        <begin position="498"/>
        <end position="537"/>
    </location>
</feature>
<keyword evidence="2 4" id="KW-0863">Zinc-finger</keyword>
<feature type="region of interest" description="Disordered" evidence="5">
    <location>
        <begin position="415"/>
        <end position="486"/>
    </location>
</feature>
<evidence type="ECO:0000256" key="3">
    <source>
        <dbReference type="ARBA" id="ARBA00022833"/>
    </source>
</evidence>
<feature type="compositionally biased region" description="Pro residues" evidence="5">
    <location>
        <begin position="172"/>
        <end position="182"/>
    </location>
</feature>